<accession>Q5NXG0</accession>
<name>Q5NXG0_AROAE</name>
<feature type="region of interest" description="Disordered" evidence="1">
    <location>
        <begin position="32"/>
        <end position="64"/>
    </location>
</feature>
<evidence type="ECO:0000256" key="1">
    <source>
        <dbReference type="SAM" id="MobiDB-lite"/>
    </source>
</evidence>
<dbReference type="EMBL" id="CR555307">
    <property type="protein sequence ID" value="CAI10254.1"/>
    <property type="molecule type" value="Genomic_DNA"/>
</dbReference>
<keyword evidence="3" id="KW-1185">Reference proteome</keyword>
<organism evidence="2 3">
    <name type="scientific">Aromatoleum aromaticum (strain DSM 19018 / LMG 30748 / EbN1)</name>
    <name type="common">Azoarcus sp. (strain EbN1)</name>
    <dbReference type="NCBI Taxonomy" id="76114"/>
    <lineage>
        <taxon>Bacteria</taxon>
        <taxon>Pseudomonadati</taxon>
        <taxon>Pseudomonadota</taxon>
        <taxon>Betaproteobacteria</taxon>
        <taxon>Rhodocyclales</taxon>
        <taxon>Rhodocyclaceae</taxon>
        <taxon>Aromatoleum</taxon>
    </lineage>
</organism>
<dbReference type="Proteomes" id="UP000006552">
    <property type="component" value="Plasmid 1"/>
</dbReference>
<sequence length="165" mass="18150">MTLTAPAAPARRRRLTTPDLCGFWQPATLGHFNPRDARGTRRRGHGEGSFHPSTPAMRGEHADDDPIERRVILQPPRCAGNTASNVVRRKRAFFNPRDARGTPGARLVGVSLLASTPAMRGEHGRVQPLDRTSALQPPRCAGNTSRANSKTQKRHFNPRDARGTH</sequence>
<feature type="region of interest" description="Disordered" evidence="1">
    <location>
        <begin position="119"/>
        <end position="165"/>
    </location>
</feature>
<keyword evidence="2" id="KW-0614">Plasmid</keyword>
<gene>
    <name evidence="2" type="ORF">p1B2</name>
</gene>
<proteinExistence type="predicted"/>
<protein>
    <submittedName>
        <fullName evidence="2">Uncharacterized protein</fullName>
    </submittedName>
</protein>
<dbReference type="KEGG" id="eba:p1B2"/>
<dbReference type="HOGENOM" id="CLU_1607469_0_0_4"/>
<reference evidence="2 3" key="1">
    <citation type="journal article" date="2005" name="Arch. Microbiol.">
        <title>The genome sequence of an anaerobic aromatic-degrading denitrifying bacterium, strain EbN1.</title>
        <authorList>
            <person name="Rabus R."/>
            <person name="Kube M."/>
            <person name="Heider J."/>
            <person name="Beck A."/>
            <person name="Heitmann K."/>
            <person name="Widdel F."/>
            <person name="Reinhardt R."/>
        </authorList>
    </citation>
    <scope>NUCLEOTIDE SEQUENCE [LARGE SCALE GENOMIC DNA]</scope>
    <source>
        <strain evidence="2 3">EbN1</strain>
        <plasmid evidence="3">Plasmid pAzo1</plasmid>
    </source>
</reference>
<evidence type="ECO:0000313" key="2">
    <source>
        <dbReference type="EMBL" id="CAI10254.1"/>
    </source>
</evidence>
<evidence type="ECO:0000313" key="3">
    <source>
        <dbReference type="Proteomes" id="UP000006552"/>
    </source>
</evidence>
<geneLocation type="plasmid" evidence="3">
    <name>pAzo1</name>
</geneLocation>
<dbReference type="AlphaFoldDB" id="Q5NXG0"/>